<dbReference type="Gene3D" id="3.40.190.10">
    <property type="entry name" value="Periplasmic binding protein-like II"/>
    <property type="match status" value="1"/>
</dbReference>
<dbReference type="OrthoDB" id="7253390at2"/>
<feature type="signal peptide" evidence="2">
    <location>
        <begin position="1"/>
        <end position="29"/>
    </location>
</feature>
<dbReference type="PANTHER" id="PTHR42928">
    <property type="entry name" value="TRICARBOXYLATE-BINDING PROTEIN"/>
    <property type="match status" value="1"/>
</dbReference>
<dbReference type="AlphaFoldDB" id="A0A4Q7NHZ6"/>
<dbReference type="PANTHER" id="PTHR42928:SF5">
    <property type="entry name" value="BLR1237 PROTEIN"/>
    <property type="match status" value="1"/>
</dbReference>
<dbReference type="RefSeq" id="WP_130355763.1">
    <property type="nucleotide sequence ID" value="NZ_SGXC01000001.1"/>
</dbReference>
<reference evidence="3 4" key="1">
    <citation type="submission" date="2019-02" db="EMBL/GenBank/DDBJ databases">
        <title>Genomic Encyclopedia of Type Strains, Phase IV (KMG-IV): sequencing the most valuable type-strain genomes for metagenomic binning, comparative biology and taxonomic classification.</title>
        <authorList>
            <person name="Goeker M."/>
        </authorList>
    </citation>
    <scope>NUCLEOTIDE SEQUENCE [LARGE SCALE GENOMIC DNA]</scope>
    <source>
        <strain evidence="3 4">K24</strain>
    </source>
</reference>
<accession>A0A4Q7NHZ6</accession>
<keyword evidence="4" id="KW-1185">Reference proteome</keyword>
<dbReference type="Proteomes" id="UP000292445">
    <property type="component" value="Unassembled WGS sequence"/>
</dbReference>
<keyword evidence="2" id="KW-0732">Signal</keyword>
<name>A0A4Q7NHZ6_9BURK</name>
<dbReference type="Pfam" id="PF03401">
    <property type="entry name" value="TctC"/>
    <property type="match status" value="1"/>
</dbReference>
<dbReference type="EMBL" id="SGXC01000001">
    <property type="protein sequence ID" value="RZS84392.1"/>
    <property type="molecule type" value="Genomic_DNA"/>
</dbReference>
<comment type="similarity">
    <text evidence="1">Belongs to the UPF0065 (bug) family.</text>
</comment>
<organism evidence="3 4">
    <name type="scientific">Pigmentiphaga kullae</name>
    <dbReference type="NCBI Taxonomy" id="151784"/>
    <lineage>
        <taxon>Bacteria</taxon>
        <taxon>Pseudomonadati</taxon>
        <taxon>Pseudomonadota</taxon>
        <taxon>Betaproteobacteria</taxon>
        <taxon>Burkholderiales</taxon>
        <taxon>Alcaligenaceae</taxon>
        <taxon>Pigmentiphaga</taxon>
    </lineage>
</organism>
<sequence length="325" mass="34522">MGLATLLKLGRMLACCALAGMLSLPAAQAADYPNRRVRIIVPYPPGGTMDNVGRLLADYLSQSLKQPVIVENKAGAGGVIGALSVARAKPDGHTLLLGSPGLTTFQIDQKDSELDLMRDLAPISQLMTAPYWVAVSAALPVKTLPEFVAYTREHRGKINYGSLSGGQGLAIELFKLSAKADLFPIPFNGESPTLAALAANEVQMTFSSINPLTPFVDTGRVRVLGITSRARLATHPDIPTVSETVAPGFDVTAWAGLLGPKGMPDDVRDLLAREAARFAGTETFAQRIRTLGYQPTASTPAEFGQLLASEINRWSDVARKAGRGN</sequence>
<evidence type="ECO:0000313" key="3">
    <source>
        <dbReference type="EMBL" id="RZS84392.1"/>
    </source>
</evidence>
<dbReference type="InterPro" id="IPR042100">
    <property type="entry name" value="Bug_dom1"/>
</dbReference>
<feature type="chain" id="PRO_5020344855" evidence="2">
    <location>
        <begin position="30"/>
        <end position="325"/>
    </location>
</feature>
<dbReference type="Gene3D" id="3.40.190.150">
    <property type="entry name" value="Bordetella uptake gene, domain 1"/>
    <property type="match status" value="1"/>
</dbReference>
<evidence type="ECO:0000256" key="2">
    <source>
        <dbReference type="SAM" id="SignalP"/>
    </source>
</evidence>
<dbReference type="CDD" id="cd07012">
    <property type="entry name" value="PBP2_Bug_TTT"/>
    <property type="match status" value="1"/>
</dbReference>
<gene>
    <name evidence="3" type="ORF">EV675_0409</name>
</gene>
<proteinExistence type="inferred from homology"/>
<evidence type="ECO:0000256" key="1">
    <source>
        <dbReference type="ARBA" id="ARBA00006987"/>
    </source>
</evidence>
<protein>
    <submittedName>
        <fullName evidence="3">Tripartite-type tricarboxylate transporter receptor subunit TctC</fullName>
    </submittedName>
</protein>
<dbReference type="PIRSF" id="PIRSF017082">
    <property type="entry name" value="YflP"/>
    <property type="match status" value="1"/>
</dbReference>
<keyword evidence="3" id="KW-0675">Receptor</keyword>
<dbReference type="InterPro" id="IPR005064">
    <property type="entry name" value="BUG"/>
</dbReference>
<evidence type="ECO:0000313" key="4">
    <source>
        <dbReference type="Proteomes" id="UP000292445"/>
    </source>
</evidence>
<comment type="caution">
    <text evidence="3">The sequence shown here is derived from an EMBL/GenBank/DDBJ whole genome shotgun (WGS) entry which is preliminary data.</text>
</comment>